<dbReference type="CDD" id="cd18791">
    <property type="entry name" value="SF2_C_RHA"/>
    <property type="match status" value="1"/>
</dbReference>
<keyword evidence="5" id="KW-0175">Coiled coil</keyword>
<feature type="region of interest" description="Disordered" evidence="6">
    <location>
        <begin position="250"/>
        <end position="269"/>
    </location>
</feature>
<feature type="domain" description="Helicase C-terminal" evidence="8">
    <location>
        <begin position="281"/>
        <end position="447"/>
    </location>
</feature>
<dbReference type="PANTHER" id="PTHR18934">
    <property type="entry name" value="ATP-DEPENDENT RNA HELICASE"/>
    <property type="match status" value="1"/>
</dbReference>
<evidence type="ECO:0000256" key="6">
    <source>
        <dbReference type="SAM" id="MobiDB-lite"/>
    </source>
</evidence>
<dbReference type="NCBIfam" id="TIGR01967">
    <property type="entry name" value="DEAH_box_HrpA"/>
    <property type="match status" value="1"/>
</dbReference>
<dbReference type="InterPro" id="IPR024590">
    <property type="entry name" value="HrpA_C"/>
</dbReference>
<dbReference type="InterPro" id="IPR007502">
    <property type="entry name" value="Helicase-assoc_dom"/>
</dbReference>
<dbReference type="FunFam" id="1.20.120.1080:FF:000005">
    <property type="entry name" value="ATP-dependent helicase HrpA"/>
    <property type="match status" value="1"/>
</dbReference>
<gene>
    <name evidence="9" type="ORF">NCTC1542_04711</name>
</gene>
<feature type="domain" description="Helicase ATP-binding" evidence="7">
    <location>
        <begin position="75"/>
        <end position="238"/>
    </location>
</feature>
<dbReference type="SMART" id="SM00487">
    <property type="entry name" value="DEXDc"/>
    <property type="match status" value="1"/>
</dbReference>
<dbReference type="EMBL" id="UGQY01000004">
    <property type="protein sequence ID" value="SUA03231.1"/>
    <property type="molecule type" value="Genomic_DNA"/>
</dbReference>
<accession>A0A378V097</accession>
<name>A0A378V097_MYCFO</name>
<feature type="compositionally biased region" description="Low complexity" evidence="6">
    <location>
        <begin position="1271"/>
        <end position="1288"/>
    </location>
</feature>
<dbReference type="SMART" id="SM00490">
    <property type="entry name" value="HELICc"/>
    <property type="match status" value="1"/>
</dbReference>
<dbReference type="Pfam" id="PF00271">
    <property type="entry name" value="Helicase_C"/>
    <property type="match status" value="1"/>
</dbReference>
<proteinExistence type="predicted"/>
<dbReference type="Pfam" id="PF00270">
    <property type="entry name" value="DEAD"/>
    <property type="match status" value="1"/>
</dbReference>
<dbReference type="GO" id="GO:0003724">
    <property type="term" value="F:RNA helicase activity"/>
    <property type="evidence" value="ECO:0007669"/>
    <property type="project" value="InterPro"/>
</dbReference>
<dbReference type="SMART" id="SM00847">
    <property type="entry name" value="HA2"/>
    <property type="match status" value="1"/>
</dbReference>
<dbReference type="GO" id="GO:0005524">
    <property type="term" value="F:ATP binding"/>
    <property type="evidence" value="ECO:0007669"/>
    <property type="project" value="UniProtKB-KW"/>
</dbReference>
<evidence type="ECO:0000256" key="5">
    <source>
        <dbReference type="SAM" id="Coils"/>
    </source>
</evidence>
<dbReference type="Pfam" id="PF07717">
    <property type="entry name" value="OB_NTP_bind"/>
    <property type="match status" value="1"/>
</dbReference>
<keyword evidence="1" id="KW-0547">Nucleotide-binding</keyword>
<evidence type="ECO:0000313" key="10">
    <source>
        <dbReference type="Proteomes" id="UP000255389"/>
    </source>
</evidence>
<sequence length="1417" mass="156128">MSEPSVAELRSRLDGLTIRDADRLRRRLRNLRGGDTAKIAEHIATAEGLVLTRQAAVPAITYPDLPVSEHRDELAKAISENQVVVVAGATGSGKTTQLPKICLDLGRGIRGTIGHTQPRRLAARTVAQRIADELGTPLGEAVGYTVRFTDQASDSTLIKLMTDGILLAEIQRDGRLLRYDTLILDEAHERSLNIDFLLGYLRELLPRRPDLKVIVTSATIEPERFAAHFHDAPIVEVSGRTYPVEIRYRPLEVPAPPSEDDDPDDPDHEIVRTEVRDPTEAIVDAVRELESEPPGDVLVFLSGEREIRDTAEALKDLRNTEVLPLYARLPTAEQQKVFQPSHSGRRIVLATNVAETSLTVPGIRYVVDPGTARISRYSRRTKVQRLPIEPISQASAAQRAGRSGRTAPGVCIRLYSEEDFESRPRYTDPEILRTNLAAVILQMAALQLGDIAEFPFLDPPDARSIRDGVQLLQELGAFDTAGALTDVGRRLARLPLDPRVGRMILQADTEGCVREVLVLAAALSIPDPRERPSDKEEAARQKHARFADEHSDFISYLNLWNYLREQRNQRSGNAFRRMCREEFLHYLRIREWQDLTGQLRSIARDIGIRESDEAAEPASIHAALTAGLLSHVGLREGEGRDYQGARNSKFVLAPGSVLTKKPPRWIVVADLVETSRLFGRIAAKVEPEAVERVAGHLVQRTYSEPHWEARRGEVVAYERVTLYGLPLVPRRKVGYAKIEPELSRELFIRHALVEGDWQTRHHFFRDNARLRAELEEIEERARRRDLLVGDDDIYALYDARIPSGIVSARHFDAWWKKQRHKTPDLLTFTRDDLLRSEDGADNPDTWQTGDLELPLTYRFEPGAADDGVTVHVPVGVLARLGGDGFAWQVPALREELVTALIKSLPKDLRRNFVPAPDTARAILGDIDPSSGSLLDEVQRELRRRSGILVPIDAFDLSKIPDHLRMTFAVETADGKEVARGKDIDALREQLAVPVAQAVADALGGDLDRTGLKTWPEDLDELPRTVESVSGGHTVRGYPAFVDNGNSVDIKVFANPAEQAAAMRPGLRRLLRLSVPSPVKAIERGLSTRTRLALNANPDGTLAALLEDCADAAADVLVPKPVWTKAAFDELVRRAGKELGPTTQAGVNRVEKVLAGAHEVQVALPDKPSPAQADAVADIRSQLDRLLPKGFVTAAGIARLNDLARYVTAIARRLERLPQALGADRDRCRAYMPSRTPMTNCSRRFHRAGAQRMTSVTSHGRSRSCGSACGLSNSARHGRSASSASTRRSTQLPDSQAIRCSMRPMSSMVSVRVSPGRSHCPVSMPLPPGSVPVPNSSPGNSLSLRDACASTSPRVCCIPALLTVLTDFPLRATEPVRVSILGRISSAVTAVSDIELAKCFDFCGPKPLSISGVAHHAR</sequence>
<evidence type="ECO:0000259" key="8">
    <source>
        <dbReference type="PROSITE" id="PS51194"/>
    </source>
</evidence>
<dbReference type="Pfam" id="PF21010">
    <property type="entry name" value="HA2_C"/>
    <property type="match status" value="1"/>
</dbReference>
<dbReference type="Pfam" id="PF11898">
    <property type="entry name" value="DUF3418"/>
    <property type="match status" value="1"/>
</dbReference>
<dbReference type="PROSITE" id="PS51192">
    <property type="entry name" value="HELICASE_ATP_BIND_1"/>
    <property type="match status" value="1"/>
</dbReference>
<dbReference type="Pfam" id="PF04408">
    <property type="entry name" value="WHD_HA2"/>
    <property type="match status" value="1"/>
</dbReference>
<organism evidence="9 10">
    <name type="scientific">Mycolicibacterium fortuitum</name>
    <name type="common">Mycobacterium fortuitum</name>
    <dbReference type="NCBI Taxonomy" id="1766"/>
    <lineage>
        <taxon>Bacteria</taxon>
        <taxon>Bacillati</taxon>
        <taxon>Actinomycetota</taxon>
        <taxon>Actinomycetes</taxon>
        <taxon>Mycobacteriales</taxon>
        <taxon>Mycobacteriaceae</taxon>
        <taxon>Mycolicibacterium</taxon>
    </lineage>
</organism>
<evidence type="ECO:0000256" key="2">
    <source>
        <dbReference type="ARBA" id="ARBA00022801"/>
    </source>
</evidence>
<feature type="compositionally biased region" description="Acidic residues" evidence="6">
    <location>
        <begin position="258"/>
        <end position="267"/>
    </location>
</feature>
<dbReference type="InterPro" id="IPR048333">
    <property type="entry name" value="HA2_WH"/>
</dbReference>
<dbReference type="CDD" id="cd17989">
    <property type="entry name" value="DEXHc_HrpA"/>
    <property type="match status" value="1"/>
</dbReference>
<dbReference type="InterPro" id="IPR027417">
    <property type="entry name" value="P-loop_NTPase"/>
</dbReference>
<reference evidence="9 10" key="1">
    <citation type="submission" date="2018-06" db="EMBL/GenBank/DDBJ databases">
        <authorList>
            <consortium name="Pathogen Informatics"/>
            <person name="Doyle S."/>
        </authorList>
    </citation>
    <scope>NUCLEOTIDE SEQUENCE [LARGE SCALE GENOMIC DNA]</scope>
    <source>
        <strain evidence="9 10">NCTC1542</strain>
    </source>
</reference>
<protein>
    <submittedName>
        <fullName evidence="9">ATP-dependent helicase HrpA</fullName>
    </submittedName>
</protein>
<keyword evidence="4" id="KW-0067">ATP-binding</keyword>
<dbReference type="SMART" id="SM00382">
    <property type="entry name" value="AAA"/>
    <property type="match status" value="1"/>
</dbReference>
<evidence type="ECO:0000256" key="3">
    <source>
        <dbReference type="ARBA" id="ARBA00022806"/>
    </source>
</evidence>
<dbReference type="Gene3D" id="3.40.50.300">
    <property type="entry name" value="P-loop containing nucleotide triphosphate hydrolases"/>
    <property type="match status" value="2"/>
</dbReference>
<keyword evidence="3 9" id="KW-0347">Helicase</keyword>
<dbReference type="GO" id="GO:0016787">
    <property type="term" value="F:hydrolase activity"/>
    <property type="evidence" value="ECO:0007669"/>
    <property type="project" value="UniProtKB-KW"/>
</dbReference>
<dbReference type="InterPro" id="IPR011545">
    <property type="entry name" value="DEAD/DEAH_box_helicase_dom"/>
</dbReference>
<evidence type="ECO:0000256" key="4">
    <source>
        <dbReference type="ARBA" id="ARBA00022840"/>
    </source>
</evidence>
<dbReference type="PROSITE" id="PS51194">
    <property type="entry name" value="HELICASE_CTER"/>
    <property type="match status" value="1"/>
</dbReference>
<feature type="region of interest" description="Disordered" evidence="6">
    <location>
        <begin position="1251"/>
        <end position="1296"/>
    </location>
</feature>
<dbReference type="NCBIfam" id="NF008348">
    <property type="entry name" value="PRK11131.1"/>
    <property type="match status" value="1"/>
</dbReference>
<dbReference type="InterPro" id="IPR003593">
    <property type="entry name" value="AAA+_ATPase"/>
</dbReference>
<dbReference type="InterPro" id="IPR011709">
    <property type="entry name" value="DEAD-box_helicase_OB_fold"/>
</dbReference>
<dbReference type="Gene3D" id="1.20.120.1080">
    <property type="match status" value="1"/>
</dbReference>
<dbReference type="InterPro" id="IPR014001">
    <property type="entry name" value="Helicase_ATP-bd"/>
</dbReference>
<dbReference type="FunFam" id="3.40.50.300:FF:000575">
    <property type="entry name" value="ATP-dependent helicase hrpA"/>
    <property type="match status" value="1"/>
</dbReference>
<dbReference type="Proteomes" id="UP000255389">
    <property type="component" value="Unassembled WGS sequence"/>
</dbReference>
<evidence type="ECO:0000313" key="9">
    <source>
        <dbReference type="EMBL" id="SUA03231.1"/>
    </source>
</evidence>
<dbReference type="InterPro" id="IPR001650">
    <property type="entry name" value="Helicase_C-like"/>
</dbReference>
<dbReference type="SUPFAM" id="SSF52540">
    <property type="entry name" value="P-loop containing nucleoside triphosphate hydrolases"/>
    <property type="match status" value="1"/>
</dbReference>
<feature type="coiled-coil region" evidence="5">
    <location>
        <begin position="760"/>
        <end position="787"/>
    </location>
</feature>
<dbReference type="InterPro" id="IPR010222">
    <property type="entry name" value="RNA_helicase_HrpA"/>
</dbReference>
<evidence type="ECO:0000256" key="1">
    <source>
        <dbReference type="ARBA" id="ARBA00022741"/>
    </source>
</evidence>
<keyword evidence="2" id="KW-0378">Hydrolase</keyword>
<dbReference type="PANTHER" id="PTHR18934:SF99">
    <property type="entry name" value="ATP-DEPENDENT RNA HELICASE DHX37-RELATED"/>
    <property type="match status" value="1"/>
</dbReference>
<dbReference type="GO" id="GO:0003723">
    <property type="term" value="F:RNA binding"/>
    <property type="evidence" value="ECO:0007669"/>
    <property type="project" value="TreeGrafter"/>
</dbReference>
<evidence type="ECO:0000259" key="7">
    <source>
        <dbReference type="PROSITE" id="PS51192"/>
    </source>
</evidence>